<keyword evidence="1" id="KW-1133">Transmembrane helix</keyword>
<feature type="transmembrane region" description="Helical" evidence="1">
    <location>
        <begin position="63"/>
        <end position="81"/>
    </location>
</feature>
<dbReference type="Proteomes" id="UP000234748">
    <property type="component" value="Unassembled WGS sequence"/>
</dbReference>
<evidence type="ECO:0000313" key="3">
    <source>
        <dbReference type="Proteomes" id="UP000234748"/>
    </source>
</evidence>
<organism evidence="2 3">
    <name type="scientific">Peribacillus deserti</name>
    <dbReference type="NCBI Taxonomy" id="673318"/>
    <lineage>
        <taxon>Bacteria</taxon>
        <taxon>Bacillati</taxon>
        <taxon>Bacillota</taxon>
        <taxon>Bacilli</taxon>
        <taxon>Bacillales</taxon>
        <taxon>Bacillaceae</taxon>
        <taxon>Peribacillus</taxon>
    </lineage>
</organism>
<evidence type="ECO:0000256" key="1">
    <source>
        <dbReference type="SAM" id="Phobius"/>
    </source>
</evidence>
<accession>A0A2N5M2K8</accession>
<feature type="transmembrane region" description="Helical" evidence="1">
    <location>
        <begin position="101"/>
        <end position="120"/>
    </location>
</feature>
<feature type="transmembrane region" description="Helical" evidence="1">
    <location>
        <begin position="36"/>
        <end position="56"/>
    </location>
</feature>
<keyword evidence="3" id="KW-1185">Reference proteome</keyword>
<name>A0A2N5M2K8_9BACI</name>
<sequence>MDARFIFTLIVTLPVLASLVNGMIIFFLGIPIFQTILISALLGLILGGLIGSLYNLVTFSTGAILSCYFGIMGPMISTPIVSSELCGFAAAGGTFANSLSMTLLGILAVALIAFLCRYTYKI</sequence>
<keyword evidence="1" id="KW-0812">Transmembrane</keyword>
<reference evidence="2 3" key="1">
    <citation type="submission" date="2017-11" db="EMBL/GenBank/DDBJ databases">
        <title>Comparitive Functional Genomics of Dry Heat Resistant strains isolated from the Viking Spacecraft.</title>
        <authorList>
            <person name="Seuylemezian A."/>
            <person name="Cooper K."/>
            <person name="Vaishampayan P."/>
        </authorList>
    </citation>
    <scope>NUCLEOTIDE SEQUENCE [LARGE SCALE GENOMIC DNA]</scope>
    <source>
        <strain evidence="2 3">V1-29</strain>
    </source>
</reference>
<comment type="caution">
    <text evidence="2">The sequence shown here is derived from an EMBL/GenBank/DDBJ whole genome shotgun (WGS) entry which is preliminary data.</text>
</comment>
<evidence type="ECO:0000313" key="2">
    <source>
        <dbReference type="EMBL" id="PLT28555.1"/>
    </source>
</evidence>
<keyword evidence="1" id="KW-0472">Membrane</keyword>
<dbReference type="AlphaFoldDB" id="A0A2N5M2K8"/>
<feature type="transmembrane region" description="Helical" evidence="1">
    <location>
        <begin position="7"/>
        <end position="30"/>
    </location>
</feature>
<dbReference type="EMBL" id="PGUY01000057">
    <property type="protein sequence ID" value="PLT28555.1"/>
    <property type="molecule type" value="Genomic_DNA"/>
</dbReference>
<protein>
    <submittedName>
        <fullName evidence="2">Uncharacterized protein</fullName>
    </submittedName>
</protein>
<proteinExistence type="predicted"/>
<gene>
    <name evidence="2" type="ORF">CUU66_17885</name>
</gene>